<feature type="compositionally biased region" description="Basic and acidic residues" evidence="1">
    <location>
        <begin position="28"/>
        <end position="47"/>
    </location>
</feature>
<comment type="caution">
    <text evidence="2">The sequence shown here is derived from an EMBL/GenBank/DDBJ whole genome shotgun (WGS) entry which is preliminary data.</text>
</comment>
<name>M5RBM4_9BACT</name>
<evidence type="ECO:0000256" key="1">
    <source>
        <dbReference type="SAM" id="MobiDB-lite"/>
    </source>
</evidence>
<dbReference type="Proteomes" id="UP000011991">
    <property type="component" value="Unassembled WGS sequence"/>
</dbReference>
<organism evidence="2 3">
    <name type="scientific">Rhodopirellula maiorica SM1</name>
    <dbReference type="NCBI Taxonomy" id="1265738"/>
    <lineage>
        <taxon>Bacteria</taxon>
        <taxon>Pseudomonadati</taxon>
        <taxon>Planctomycetota</taxon>
        <taxon>Planctomycetia</taxon>
        <taxon>Pirellulales</taxon>
        <taxon>Pirellulaceae</taxon>
        <taxon>Novipirellula</taxon>
    </lineage>
</organism>
<evidence type="ECO:0000313" key="3">
    <source>
        <dbReference type="Proteomes" id="UP000011991"/>
    </source>
</evidence>
<proteinExistence type="predicted"/>
<sequence>MQETHILMQDLQKRLSLAAPAPEAITVDEVKDTKPAGKASAKKDSKEKTKKSTTAKKEKQRGLFGGLFRRAK</sequence>
<evidence type="ECO:0000313" key="2">
    <source>
        <dbReference type="EMBL" id="EMI16466.1"/>
    </source>
</evidence>
<dbReference type="EMBL" id="ANOG01000956">
    <property type="protein sequence ID" value="EMI16466.1"/>
    <property type="molecule type" value="Genomic_DNA"/>
</dbReference>
<keyword evidence="3" id="KW-1185">Reference proteome</keyword>
<feature type="region of interest" description="Disordered" evidence="1">
    <location>
        <begin position="20"/>
        <end position="72"/>
    </location>
</feature>
<gene>
    <name evidence="2" type="ORF">RMSM_06624</name>
</gene>
<accession>M5RBM4</accession>
<protein>
    <submittedName>
        <fullName evidence="2">Uncharacterized protein</fullName>
    </submittedName>
</protein>
<dbReference type="PATRIC" id="fig|1265738.3.peg.6616"/>
<reference evidence="2 3" key="1">
    <citation type="journal article" date="2013" name="Mar. Genomics">
        <title>Expression of sulfatases in Rhodopirellula baltica and the diversity of sulfatases in the genus Rhodopirellula.</title>
        <authorList>
            <person name="Wegner C.E."/>
            <person name="Richter-Heitmann T."/>
            <person name="Klindworth A."/>
            <person name="Klockow C."/>
            <person name="Richter M."/>
            <person name="Achstetter T."/>
            <person name="Glockner F.O."/>
            <person name="Harder J."/>
        </authorList>
    </citation>
    <scope>NUCLEOTIDE SEQUENCE [LARGE SCALE GENOMIC DNA]</scope>
    <source>
        <strain evidence="2 3">SM1</strain>
    </source>
</reference>
<dbReference type="AlphaFoldDB" id="M5RBM4"/>